<feature type="compositionally biased region" description="Basic residues" evidence="1">
    <location>
        <begin position="8"/>
        <end position="19"/>
    </location>
</feature>
<accession>I7C390</accession>
<feature type="compositionally biased region" description="Gly residues" evidence="1">
    <location>
        <begin position="27"/>
        <end position="37"/>
    </location>
</feature>
<protein>
    <submittedName>
        <fullName evidence="2">Magnesium chelatase</fullName>
    </submittedName>
</protein>
<dbReference type="HOGENOM" id="CLU_2919285_0_0_6"/>
<gene>
    <name evidence="2" type="ordered locus">T1E_1672</name>
</gene>
<sequence length="61" mass="6566">MRAALASARRRRLRLRLRPLGRQPGAGNPGEQGGQGDWGALPAQPVASGARREVPNWAKKP</sequence>
<dbReference type="PATRIC" id="fig|1196325.3.peg.1671"/>
<evidence type="ECO:0000313" key="3">
    <source>
        <dbReference type="Proteomes" id="UP000006503"/>
    </source>
</evidence>
<dbReference type="Proteomes" id="UP000006503">
    <property type="component" value="Chromosome"/>
</dbReference>
<proteinExistence type="predicted"/>
<dbReference type="EMBL" id="CP003734">
    <property type="protein sequence ID" value="AFO47526.1"/>
    <property type="molecule type" value="Genomic_DNA"/>
</dbReference>
<name>I7C390_PSEPT</name>
<evidence type="ECO:0000313" key="2">
    <source>
        <dbReference type="EMBL" id="AFO47526.1"/>
    </source>
</evidence>
<feature type="region of interest" description="Disordered" evidence="1">
    <location>
        <begin position="1"/>
        <end position="61"/>
    </location>
</feature>
<dbReference type="AlphaFoldDB" id="I7C390"/>
<organism evidence="2 3">
    <name type="scientific">Pseudomonas putida (strain DOT-T1E)</name>
    <dbReference type="NCBI Taxonomy" id="1196325"/>
    <lineage>
        <taxon>Bacteria</taxon>
        <taxon>Pseudomonadati</taxon>
        <taxon>Pseudomonadota</taxon>
        <taxon>Gammaproteobacteria</taxon>
        <taxon>Pseudomonadales</taxon>
        <taxon>Pseudomonadaceae</taxon>
        <taxon>Pseudomonas</taxon>
    </lineage>
</organism>
<evidence type="ECO:0000256" key="1">
    <source>
        <dbReference type="SAM" id="MobiDB-lite"/>
    </source>
</evidence>
<dbReference type="KEGG" id="ppx:T1E_1672"/>
<reference evidence="3" key="1">
    <citation type="journal article" date="2013" name="Microb. Biotechnol.">
        <title>Metabolic potential of the organic-solvent tolerant Pseudomonas putida DOT-T1E deduced from its annotated genome.</title>
        <authorList>
            <person name="Udaondo Z."/>
            <person name="Molina L."/>
            <person name="Daniels C."/>
            <person name="Gomez M.J."/>
            <person name="Molina-Henares M.A."/>
            <person name="Matilla M.A."/>
            <person name="Roca A."/>
            <person name="Fernandez M."/>
            <person name="Duque E."/>
            <person name="Segura A."/>
            <person name="Ramos J.L."/>
        </authorList>
    </citation>
    <scope>NUCLEOTIDE SEQUENCE [LARGE SCALE GENOMIC DNA]</scope>
    <source>
        <strain evidence="3">DOT-T1E</strain>
    </source>
</reference>